<protein>
    <recommendedName>
        <fullName evidence="11">CCA-adding enzyme</fullName>
        <ecNumber evidence="11">2.7.7.72</ecNumber>
    </recommendedName>
    <alternativeName>
        <fullName evidence="11">CCA tRNA nucleotidyltransferase</fullName>
    </alternativeName>
    <alternativeName>
        <fullName evidence="11">tRNA CCA-pyrophosphorylase</fullName>
    </alternativeName>
    <alternativeName>
        <fullName evidence="11">tRNA adenylyl-/cytidylyl- transferase</fullName>
    </alternativeName>
    <alternativeName>
        <fullName evidence="11">tRNA nucleotidyltransferase</fullName>
    </alternativeName>
    <alternativeName>
        <fullName evidence="11">tRNA-NT</fullName>
    </alternativeName>
</protein>
<dbReference type="Gene3D" id="3.30.460.10">
    <property type="entry name" value="Beta Polymerase, domain 2"/>
    <property type="match status" value="1"/>
</dbReference>
<feature type="binding site" evidence="11">
    <location>
        <position position="165"/>
    </location>
    <ligand>
        <name>CTP</name>
        <dbReference type="ChEBI" id="CHEBI:37563"/>
    </ligand>
</feature>
<keyword evidence="4 11" id="KW-0548">Nucleotidyltransferase</keyword>
<feature type="binding site" evidence="11">
    <location>
        <position position="168"/>
    </location>
    <ligand>
        <name>ATP</name>
        <dbReference type="ChEBI" id="CHEBI:30616"/>
    </ligand>
</feature>
<dbReference type="InterPro" id="IPR043519">
    <property type="entry name" value="NT_sf"/>
</dbReference>
<dbReference type="InterPro" id="IPR032810">
    <property type="entry name" value="CCA-adding_enz_C"/>
</dbReference>
<dbReference type="AlphaFoldDB" id="A0A9W6ET99"/>
<evidence type="ECO:0000256" key="3">
    <source>
        <dbReference type="ARBA" id="ARBA00022694"/>
    </source>
</evidence>
<keyword evidence="10 11" id="KW-0694">RNA-binding</keyword>
<gene>
    <name evidence="11 15" type="primary">cca</name>
    <name evidence="15" type="ORF">WR164_08630</name>
</gene>
<feature type="binding site" evidence="11">
    <location>
        <position position="159"/>
    </location>
    <ligand>
        <name>ATP</name>
        <dbReference type="ChEBI" id="CHEBI:30616"/>
    </ligand>
</feature>
<keyword evidence="7 11" id="KW-0692">RNA repair</keyword>
<dbReference type="Pfam" id="PF12627">
    <property type="entry name" value="PolyA_pol_RNAbd"/>
    <property type="match status" value="1"/>
</dbReference>
<dbReference type="Gene3D" id="1.10.246.80">
    <property type="match status" value="1"/>
</dbReference>
<evidence type="ECO:0000256" key="4">
    <source>
        <dbReference type="ARBA" id="ARBA00022695"/>
    </source>
</evidence>
<keyword evidence="16" id="KW-1185">Reference proteome</keyword>
<dbReference type="Gene3D" id="1.10.110.30">
    <property type="match status" value="1"/>
</dbReference>
<keyword evidence="6 11" id="KW-0547">Nucleotide-binding</keyword>
<dbReference type="GO" id="GO:0001680">
    <property type="term" value="P:tRNA 3'-terminal CCA addition"/>
    <property type="evidence" value="ECO:0007669"/>
    <property type="project" value="UniProtKB-UniRule"/>
</dbReference>
<feature type="binding site" evidence="11">
    <location>
        <position position="165"/>
    </location>
    <ligand>
        <name>ATP</name>
        <dbReference type="ChEBI" id="CHEBI:30616"/>
    </ligand>
</feature>
<evidence type="ECO:0000256" key="10">
    <source>
        <dbReference type="ARBA" id="ARBA00022884"/>
    </source>
</evidence>
<feature type="binding site" evidence="11">
    <location>
        <position position="47"/>
    </location>
    <ligand>
        <name>Mg(2+)</name>
        <dbReference type="ChEBI" id="CHEBI:18420"/>
    </ligand>
</feature>
<evidence type="ECO:0000256" key="11">
    <source>
        <dbReference type="HAMAP-Rule" id="MF_01263"/>
    </source>
</evidence>
<dbReference type="GO" id="GO:0004810">
    <property type="term" value="F:CCA tRNA nucleotidyltransferase activity"/>
    <property type="evidence" value="ECO:0007669"/>
    <property type="project" value="UniProtKB-UniRule"/>
</dbReference>
<comment type="similarity">
    <text evidence="11">Belongs to the tRNA nucleotidyltransferase/poly(A) polymerase family. Bacterial CCA-adding enzyme type 3 subfamily.</text>
</comment>
<feature type="binding site" evidence="11">
    <location>
        <position position="116"/>
    </location>
    <ligand>
        <name>ATP</name>
        <dbReference type="ChEBI" id="CHEBI:30616"/>
    </ligand>
</feature>
<evidence type="ECO:0000313" key="16">
    <source>
        <dbReference type="Proteomes" id="UP001144204"/>
    </source>
</evidence>
<comment type="caution">
    <text evidence="15">The sequence shown here is derived from an EMBL/GenBank/DDBJ whole genome shotgun (WGS) entry which is preliminary data.</text>
</comment>
<comment type="cofactor">
    <cofactor evidence="1 11">
        <name>Mg(2+)</name>
        <dbReference type="ChEBI" id="CHEBI:18420"/>
    </cofactor>
</comment>
<comment type="subunit">
    <text evidence="11">Homodimer.</text>
</comment>
<evidence type="ECO:0000256" key="9">
    <source>
        <dbReference type="ARBA" id="ARBA00022842"/>
    </source>
</evidence>
<feature type="domain" description="Poly A polymerase head" evidence="12">
    <location>
        <begin position="27"/>
        <end position="147"/>
    </location>
</feature>
<evidence type="ECO:0000259" key="13">
    <source>
        <dbReference type="Pfam" id="PF12627"/>
    </source>
</evidence>
<dbReference type="InterPro" id="IPR050264">
    <property type="entry name" value="Bact_CCA-adding_enz_type3_sf"/>
</dbReference>
<dbReference type="PANTHER" id="PTHR46173">
    <property type="entry name" value="CCA TRNA NUCLEOTIDYLTRANSFERASE 1, MITOCHONDRIAL"/>
    <property type="match status" value="1"/>
</dbReference>
<keyword evidence="8 11" id="KW-0067">ATP-binding</keyword>
<comment type="function">
    <text evidence="11">Catalyzes the addition and repair of the essential 3'-terminal CCA sequence in tRNAs without using a nucleic acid template. Adds these three nucleotides in the order of C, C, and A to the tRNA nucleotide-73, using CTP and ATP as substrates and producing inorganic pyrophosphate. tRNA 3'-terminal CCA addition is required both for tRNA processing and repair. Also involved in tRNA surveillance by mediating tandem CCA addition to generate a CCACCA at the 3' terminus of unstable tRNAs. While stable tRNAs receive only 3'-terminal CCA, unstable tRNAs are marked with CCACCA and rapidly degraded.</text>
</comment>
<comment type="catalytic activity">
    <reaction evidence="11">
        <text>a tRNA precursor + 2 CTP + ATP = a tRNA with a 3' CCA end + 3 diphosphate</text>
        <dbReference type="Rhea" id="RHEA:14433"/>
        <dbReference type="Rhea" id="RHEA-COMP:10465"/>
        <dbReference type="Rhea" id="RHEA-COMP:10468"/>
        <dbReference type="ChEBI" id="CHEBI:30616"/>
        <dbReference type="ChEBI" id="CHEBI:33019"/>
        <dbReference type="ChEBI" id="CHEBI:37563"/>
        <dbReference type="ChEBI" id="CHEBI:74896"/>
        <dbReference type="ChEBI" id="CHEBI:83071"/>
        <dbReference type="EC" id="2.7.7.72"/>
    </reaction>
</comment>
<keyword evidence="2 11" id="KW-0808">Transferase</keyword>
<dbReference type="HAMAP" id="MF_01263">
    <property type="entry name" value="CCA_bact_type3"/>
    <property type="match status" value="1"/>
</dbReference>
<dbReference type="GO" id="GO:0000049">
    <property type="term" value="F:tRNA binding"/>
    <property type="evidence" value="ECO:0007669"/>
    <property type="project" value="UniProtKB-UniRule"/>
</dbReference>
<dbReference type="InterPro" id="IPR002646">
    <property type="entry name" value="PolA_pol_head_dom"/>
</dbReference>
<feature type="binding site" evidence="11">
    <location>
        <position position="35"/>
    </location>
    <ligand>
        <name>CTP</name>
        <dbReference type="ChEBI" id="CHEBI:37563"/>
    </ligand>
</feature>
<evidence type="ECO:0000256" key="2">
    <source>
        <dbReference type="ARBA" id="ARBA00022679"/>
    </source>
</evidence>
<dbReference type="InterPro" id="IPR023068">
    <property type="entry name" value="CCA-adding_enz_firmicutes"/>
</dbReference>
<dbReference type="InterPro" id="IPR032828">
    <property type="entry name" value="PolyA_RNA-bd"/>
</dbReference>
<evidence type="ECO:0000256" key="8">
    <source>
        <dbReference type="ARBA" id="ARBA00022840"/>
    </source>
</evidence>
<keyword evidence="9 11" id="KW-0460">Magnesium</keyword>
<dbReference type="NCBIfam" id="NF009814">
    <property type="entry name" value="PRK13299.1"/>
    <property type="match status" value="1"/>
</dbReference>
<dbReference type="SUPFAM" id="SSF81891">
    <property type="entry name" value="Poly A polymerase C-terminal region-like"/>
    <property type="match status" value="1"/>
</dbReference>
<dbReference type="SUPFAM" id="SSF81301">
    <property type="entry name" value="Nucleotidyltransferase"/>
    <property type="match status" value="1"/>
</dbReference>
<evidence type="ECO:0000313" key="15">
    <source>
        <dbReference type="EMBL" id="GLB46884.1"/>
    </source>
</evidence>
<dbReference type="Proteomes" id="UP001144204">
    <property type="component" value="Unassembled WGS sequence"/>
</dbReference>
<dbReference type="EC" id="2.7.7.72" evidence="11"/>
<evidence type="ECO:0000256" key="7">
    <source>
        <dbReference type="ARBA" id="ARBA00022800"/>
    </source>
</evidence>
<feature type="binding site" evidence="11">
    <location>
        <position position="35"/>
    </location>
    <ligand>
        <name>ATP</name>
        <dbReference type="ChEBI" id="CHEBI:30616"/>
    </ligand>
</feature>
<feature type="binding site" evidence="11">
    <location>
        <position position="32"/>
    </location>
    <ligand>
        <name>CTP</name>
        <dbReference type="ChEBI" id="CHEBI:37563"/>
    </ligand>
</feature>
<dbReference type="Gene3D" id="1.20.58.560">
    <property type="match status" value="1"/>
</dbReference>
<dbReference type="GO" id="GO:0000287">
    <property type="term" value="F:magnesium ion binding"/>
    <property type="evidence" value="ECO:0007669"/>
    <property type="project" value="UniProtKB-UniRule"/>
</dbReference>
<evidence type="ECO:0000256" key="1">
    <source>
        <dbReference type="ARBA" id="ARBA00001946"/>
    </source>
</evidence>
<feature type="binding site" evidence="11">
    <location>
        <position position="159"/>
    </location>
    <ligand>
        <name>CTP</name>
        <dbReference type="ChEBI" id="CHEBI:37563"/>
    </ligand>
</feature>
<feature type="binding site" evidence="11">
    <location>
        <position position="116"/>
    </location>
    <ligand>
        <name>CTP</name>
        <dbReference type="ChEBI" id="CHEBI:37563"/>
    </ligand>
</feature>
<dbReference type="RefSeq" id="WP_286136346.1">
    <property type="nucleotide sequence ID" value="NZ_BRPL01000002.1"/>
</dbReference>
<feature type="domain" description="CCA-adding enzyme C-terminal" evidence="14">
    <location>
        <begin position="249"/>
        <end position="395"/>
    </location>
</feature>
<feature type="binding site" evidence="11">
    <location>
        <position position="162"/>
    </location>
    <ligand>
        <name>ATP</name>
        <dbReference type="ChEBI" id="CHEBI:30616"/>
    </ligand>
</feature>
<reference evidence="15" key="1">
    <citation type="submission" date="2022-07" db="EMBL/GenBank/DDBJ databases">
        <authorList>
            <person name="Kouya T."/>
            <person name="Ishiyama Y."/>
        </authorList>
    </citation>
    <scope>NUCLEOTIDE SEQUENCE</scope>
    <source>
        <strain evidence="15">WR16-4</strain>
    </source>
</reference>
<dbReference type="GO" id="GO:0005524">
    <property type="term" value="F:ATP binding"/>
    <property type="evidence" value="ECO:0007669"/>
    <property type="project" value="UniProtKB-UniRule"/>
</dbReference>
<dbReference type="EMBL" id="BRPL01000002">
    <property type="protein sequence ID" value="GLB46884.1"/>
    <property type="molecule type" value="Genomic_DNA"/>
</dbReference>
<dbReference type="Pfam" id="PF01743">
    <property type="entry name" value="PolyA_pol"/>
    <property type="match status" value="1"/>
</dbReference>
<comment type="miscellaneous">
    <text evidence="11">A single active site specifically recognizes both ATP and CTP and is responsible for their addition.</text>
</comment>
<keyword evidence="5 11" id="KW-0479">Metal-binding</keyword>
<comment type="catalytic activity">
    <reaction evidence="11">
        <text>a tRNA with a 3' CCA end + 2 CTP + ATP = a tRNA with a 3' CCACCA end + 3 diphosphate</text>
        <dbReference type="Rhea" id="RHEA:76235"/>
        <dbReference type="Rhea" id="RHEA-COMP:10468"/>
        <dbReference type="Rhea" id="RHEA-COMP:18655"/>
        <dbReference type="ChEBI" id="CHEBI:30616"/>
        <dbReference type="ChEBI" id="CHEBI:33019"/>
        <dbReference type="ChEBI" id="CHEBI:37563"/>
        <dbReference type="ChEBI" id="CHEBI:83071"/>
        <dbReference type="ChEBI" id="CHEBI:195187"/>
    </reaction>
</comment>
<dbReference type="PANTHER" id="PTHR46173:SF1">
    <property type="entry name" value="CCA TRNA NUCLEOTIDYLTRANSFERASE 1, MITOCHONDRIAL"/>
    <property type="match status" value="1"/>
</dbReference>
<feature type="domain" description="tRNA nucleotidyltransferase/poly(A) polymerase RNA and SrmB- binding" evidence="13">
    <location>
        <begin position="174"/>
        <end position="232"/>
    </location>
</feature>
<feature type="binding site" evidence="11">
    <location>
        <position position="32"/>
    </location>
    <ligand>
        <name>ATP</name>
        <dbReference type="ChEBI" id="CHEBI:30616"/>
    </ligand>
</feature>
<organism evidence="15 16">
    <name type="scientific">Philodulcilactobacillus myokoensis</name>
    <dbReference type="NCBI Taxonomy" id="2929573"/>
    <lineage>
        <taxon>Bacteria</taxon>
        <taxon>Bacillati</taxon>
        <taxon>Bacillota</taxon>
        <taxon>Bacilli</taxon>
        <taxon>Lactobacillales</taxon>
        <taxon>Lactobacillaceae</taxon>
        <taxon>Philodulcilactobacillus</taxon>
    </lineage>
</organism>
<reference evidence="15" key="2">
    <citation type="journal article" date="2023" name="PLoS ONE">
        <title>Philodulcilactobacillus myokoensis gen. nov., sp. nov., a fructophilic, acidophilic, and agar-phobic lactic acid bacterium isolated from fermented vegetable extracts.</title>
        <authorList>
            <person name="Kouya T."/>
            <person name="Ishiyama Y."/>
            <person name="Ohashi S."/>
            <person name="Kumakubo R."/>
            <person name="Yamazaki T."/>
            <person name="Otaki T."/>
        </authorList>
    </citation>
    <scope>NUCLEOTIDE SEQUENCE</scope>
    <source>
        <strain evidence="15">WR16-4</strain>
    </source>
</reference>
<accession>A0A9W6ET99</accession>
<feature type="binding site" evidence="11">
    <location>
        <position position="162"/>
    </location>
    <ligand>
        <name>CTP</name>
        <dbReference type="ChEBI" id="CHEBI:37563"/>
    </ligand>
</feature>
<evidence type="ECO:0000259" key="14">
    <source>
        <dbReference type="Pfam" id="PF13735"/>
    </source>
</evidence>
<sequence>MRLKHLPKDFTQARPVLQRVEQAGFQAYFVGGSVRDTILGDHIHDVDIASSAYPQEIKSLFHRTVDTGIEHGTVMVLYHGRGYEITTFRTESGYQDYRRPDHVTFVRSLSEDLKRRDFTINAFAMRENGDVTDLFHGMDDIKKRLIRAVGDPNQRFNEDALRMMRAVRFASKLNFRIEPKTLAAIKKHSPLLKKIAVERIHSEFVKMMLGQAPKVGLLQMLKTNLYQFVPVFNRYFHDLNQILSIPNLKLDNEDQVWALIAYMFDDRKKQINQLLKAWKSSNEVIRNVNLIILALNRMKSNQLDAMTMFKVGYDALCDANHIADMLGFGMSHQQIKDDYQSLPITSRNQLKINGKILIKDHILKPGPMLGKVLNTIESNVINGKVANDKAKLIQLAQKMSGMNK</sequence>
<evidence type="ECO:0000256" key="5">
    <source>
        <dbReference type="ARBA" id="ARBA00022723"/>
    </source>
</evidence>
<evidence type="ECO:0000256" key="6">
    <source>
        <dbReference type="ARBA" id="ARBA00022741"/>
    </source>
</evidence>
<feature type="binding site" evidence="11">
    <location>
        <position position="45"/>
    </location>
    <ligand>
        <name>Mg(2+)</name>
        <dbReference type="ChEBI" id="CHEBI:18420"/>
    </ligand>
</feature>
<dbReference type="Pfam" id="PF13735">
    <property type="entry name" value="tRNA_NucTran2_2"/>
    <property type="match status" value="1"/>
</dbReference>
<name>A0A9W6ET99_9LACO</name>
<proteinExistence type="inferred from homology"/>
<feature type="binding site" evidence="11">
    <location>
        <position position="168"/>
    </location>
    <ligand>
        <name>CTP</name>
        <dbReference type="ChEBI" id="CHEBI:37563"/>
    </ligand>
</feature>
<dbReference type="CDD" id="cd05398">
    <property type="entry name" value="NT_ClassII-CCAase"/>
    <property type="match status" value="1"/>
</dbReference>
<evidence type="ECO:0000259" key="12">
    <source>
        <dbReference type="Pfam" id="PF01743"/>
    </source>
</evidence>
<keyword evidence="3 11" id="KW-0819">tRNA processing</keyword>
<dbReference type="GO" id="GO:0042245">
    <property type="term" value="P:RNA repair"/>
    <property type="evidence" value="ECO:0007669"/>
    <property type="project" value="UniProtKB-KW"/>
</dbReference>